<feature type="transmembrane region" description="Helical" evidence="2">
    <location>
        <begin position="1657"/>
        <end position="1677"/>
    </location>
</feature>
<dbReference type="Pfam" id="PF26010">
    <property type="entry name" value="DUF8003"/>
    <property type="match status" value="1"/>
</dbReference>
<keyword evidence="2" id="KW-0472">Membrane</keyword>
<keyword evidence="3" id="KW-0732">Signal</keyword>
<feature type="domain" description="DUF8003" evidence="4">
    <location>
        <begin position="932"/>
        <end position="997"/>
    </location>
</feature>
<feature type="transmembrane region" description="Helical" evidence="2">
    <location>
        <begin position="1012"/>
        <end position="1032"/>
    </location>
</feature>
<dbReference type="PANTHER" id="PTHR31513:SF2">
    <property type="entry name" value="MRAZ"/>
    <property type="match status" value="1"/>
</dbReference>
<dbReference type="InterPro" id="IPR058316">
    <property type="entry name" value="DUF8003"/>
</dbReference>
<keyword evidence="6" id="KW-1185">Reference proteome</keyword>
<accession>A0AAV2YXK4</accession>
<feature type="signal peptide" evidence="3">
    <location>
        <begin position="1"/>
        <end position="33"/>
    </location>
</feature>
<proteinExistence type="predicted"/>
<evidence type="ECO:0000313" key="6">
    <source>
        <dbReference type="Proteomes" id="UP001146120"/>
    </source>
</evidence>
<evidence type="ECO:0000256" key="3">
    <source>
        <dbReference type="SAM" id="SignalP"/>
    </source>
</evidence>
<dbReference type="PANTHER" id="PTHR31513">
    <property type="entry name" value="EPHRIN TYPE-B RECEPTOR"/>
    <property type="match status" value="1"/>
</dbReference>
<reference evidence="5" key="2">
    <citation type="journal article" date="2023" name="Microbiol Resour">
        <title>Decontamination and Annotation of the Draft Genome Sequence of the Oomycete Lagenidium giganteum ARSEF 373.</title>
        <authorList>
            <person name="Morgan W.R."/>
            <person name="Tartar A."/>
        </authorList>
    </citation>
    <scope>NUCLEOTIDE SEQUENCE</scope>
    <source>
        <strain evidence="5">ARSEF 373</strain>
    </source>
</reference>
<feature type="transmembrane region" description="Helical" evidence="2">
    <location>
        <begin position="1547"/>
        <end position="1567"/>
    </location>
</feature>
<comment type="caution">
    <text evidence="5">The sequence shown here is derived from an EMBL/GenBank/DDBJ whole genome shotgun (WGS) entry which is preliminary data.</text>
</comment>
<dbReference type="Proteomes" id="UP001146120">
    <property type="component" value="Unassembled WGS sequence"/>
</dbReference>
<reference evidence="5" key="1">
    <citation type="submission" date="2022-11" db="EMBL/GenBank/DDBJ databases">
        <authorList>
            <person name="Morgan W.R."/>
            <person name="Tartar A."/>
        </authorList>
    </citation>
    <scope>NUCLEOTIDE SEQUENCE</scope>
    <source>
        <strain evidence="5">ARSEF 373</strain>
    </source>
</reference>
<sequence length="1707" mass="179891">MRPTARLPTRNSMRVLAALLATILVVTSGVADAAMHTPGHDGGGDGNDVAAAALRPHCSDFQRYCNYSTATDSCVFSQSVTFSCSLAAFNASRARNASSSTAGSGALEAVVGVDVGDVEPLVASPSQCRWELGGDLVVAQGVTVDVHGDDCFLQLAVGKMVLLSRQSALHASSIDIDASFVRLEMQSHVAATYSGVFKGQTGLFPGNATMGASNAGSGGLRVVGSPGPGFFNMKSVAVGRNDSDVIERARNAWDLSAVWEPDTVERDALLLFGSGSRVEMNESTATVVRGGGRIRIVASSDVVLMDGARVYANGGRAVNGVAAGSGGSVLVQASELSLTGRIEAKGGDAFCDTSGKTLDASACFPGGGGGRITVAYKSSQLSDDAIDVSGGTIHLDSKQTKQLRAGQLRALEGGPGTYFRVNYLDKGRADTTLTIDRRSPLTTFHPSGAVTSLSVNKHTRGSPVGSLVVNGGAIVAFHRLNLTSSRDAAGDLRVLNGSFLTQAVIDDASRTTDQAFISANTMLVTDRSSVLLHSARPLSIEATSVAMDSSVAFQFATSVHIRTEQALHIDANTTMVTSLLPNCSTAKGLLALESGGDVIIGGSVLVGSLFVAASNAVSLTGTVTAVNQPVADALFQPCQRHGHWQYRFNPKATTIANFTMVLAAGKSIMIGKSERHTLVQAGAALVCATDTITLTNHSIVSTNGMGGPADQGPGAGSCVETLGGGGGYGGRGADSSAVNEVGDYASGGLTYGTRSGAGMLGSGGGCVGGGSGGGIVMLGASGVVLDGQIFCNGLSGVNGGGGGSGGFLGLTVAHYLRGNGRISAVGGASQCVPASAATFLRARALESIDNDTGSDHADDGATATSLVCGGGGGGGRLQLDGCEENDFDTCTSGFVGNYTVHGGASSTEITDPGAADTGVAVLTNRAAGGTFFGFPCVPGHGGLFCRVCKVGTYKSESNSEECQACTNAPTNAHYVGLGTISADCDWTCNPGYSSSHCLSPLQQLLDACGGDIGFVVILLGIVGFFILIGYACRARKEPSHVRMYRGAGSKGERQHLLSSAVVGQRSRFAFLMRCFYWPRVAYPKLVERDLPEHMARIYFSGRNEPDMPLKLRTTVPDQLKSVLYDDEFQQFAEQLNAAVVWPSGLCGSWGNLIHAIVSVLCYPWASEVMAYRRHLRVNALKRIIGSYNHACMRGPRARALLNAVKLGYCGDYSIVYLELLYKESSQSACVPTTKIGKPALPLVLLFAGQGTYHAPYFLDPSDLLVRSVPQCPELTAFIDEQWIEFVAELNELLRVVQRDEATLVETLLPVAKFLERKMALATSGSGKHGGLRIYLGRFYVQDDMDCSEEFKLGIFLIVDDTRYSAPASGRFDKSTYGYNSGSYPRNLDTLDAYNKSKQTTAAMTVDPYDLATWNSSLRSGHSRRGSFGPTSSSSSSMKTTVSSIREEALRIRSSTAGSLDGTLPGLRPGEDAMLLGSQSETRRRRSFYEGWLGPVDASLPVPGVLTCADELEDRLADRPKRQLFRSLLQLHVLPRNVPRSAWLNVHWMLNAALLSLLMVDLAITFAMVVNLKCVSNGEVDSDCTASIMIPVFLFPPLVIVTAPVTGIISLALASTSFSRRYSVWNTLSMGNVLIVIFVCLTKSSQLVAPWFTAPVPLLPVIALVVKCGEAYVIERYIACQETHRRRRGWRGLMKRRLSDASIPPESP</sequence>
<evidence type="ECO:0000259" key="4">
    <source>
        <dbReference type="Pfam" id="PF26010"/>
    </source>
</evidence>
<protein>
    <recommendedName>
        <fullName evidence="4">DUF8003 domain-containing protein</fullName>
    </recommendedName>
</protein>
<feature type="region of interest" description="Disordered" evidence="1">
    <location>
        <begin position="1418"/>
        <end position="1439"/>
    </location>
</feature>
<feature type="transmembrane region" description="Helical" evidence="2">
    <location>
        <begin position="1587"/>
        <end position="1612"/>
    </location>
</feature>
<keyword evidence="2" id="KW-1133">Transmembrane helix</keyword>
<evidence type="ECO:0000256" key="1">
    <source>
        <dbReference type="SAM" id="MobiDB-lite"/>
    </source>
</evidence>
<evidence type="ECO:0000313" key="5">
    <source>
        <dbReference type="EMBL" id="DAZ98154.1"/>
    </source>
</evidence>
<dbReference type="EMBL" id="DAKRPA010000114">
    <property type="protein sequence ID" value="DAZ98154.1"/>
    <property type="molecule type" value="Genomic_DNA"/>
</dbReference>
<evidence type="ECO:0000256" key="2">
    <source>
        <dbReference type="SAM" id="Phobius"/>
    </source>
</evidence>
<feature type="chain" id="PRO_5043438848" description="DUF8003 domain-containing protein" evidence="3">
    <location>
        <begin position="34"/>
        <end position="1707"/>
    </location>
</feature>
<gene>
    <name evidence="5" type="ORF">N0F65_005620</name>
</gene>
<keyword evidence="2" id="KW-0812">Transmembrane</keyword>
<name>A0AAV2YXK4_9STRA</name>
<organism evidence="5 6">
    <name type="scientific">Lagenidium giganteum</name>
    <dbReference type="NCBI Taxonomy" id="4803"/>
    <lineage>
        <taxon>Eukaryota</taxon>
        <taxon>Sar</taxon>
        <taxon>Stramenopiles</taxon>
        <taxon>Oomycota</taxon>
        <taxon>Peronosporomycetes</taxon>
        <taxon>Pythiales</taxon>
        <taxon>Pythiaceae</taxon>
    </lineage>
</organism>